<dbReference type="Proteomes" id="UP000237968">
    <property type="component" value="Unassembled WGS sequence"/>
</dbReference>
<gene>
    <name evidence="1" type="ORF">ENSA5_21340</name>
</gene>
<accession>A0A2S9YCQ4</accession>
<sequence>MTRHPSTLPLASAGLLPVSTFERAGLGDSKGAAAAAGLCIDIDKELG</sequence>
<keyword evidence="2" id="KW-1185">Reference proteome</keyword>
<reference evidence="1 2" key="1">
    <citation type="submission" date="2018-03" db="EMBL/GenBank/DDBJ databases">
        <title>Draft Genome Sequences of the Obligatory Marine Myxobacteria Enhygromyxa salina SWB005.</title>
        <authorList>
            <person name="Poehlein A."/>
            <person name="Moghaddam J.A."/>
            <person name="Harms H."/>
            <person name="Alanjari M."/>
            <person name="Koenig G.M."/>
            <person name="Daniel R."/>
            <person name="Schaeberle T.F."/>
        </authorList>
    </citation>
    <scope>NUCLEOTIDE SEQUENCE [LARGE SCALE GENOMIC DNA]</scope>
    <source>
        <strain evidence="1 2">SWB005</strain>
    </source>
</reference>
<proteinExistence type="predicted"/>
<dbReference type="RefSeq" id="WP_181197624.1">
    <property type="nucleotide sequence ID" value="NZ_PVNK01000112.1"/>
</dbReference>
<evidence type="ECO:0000313" key="1">
    <source>
        <dbReference type="EMBL" id="PRQ02781.1"/>
    </source>
</evidence>
<comment type="caution">
    <text evidence="1">The sequence shown here is derived from an EMBL/GenBank/DDBJ whole genome shotgun (WGS) entry which is preliminary data.</text>
</comment>
<evidence type="ECO:0000313" key="2">
    <source>
        <dbReference type="Proteomes" id="UP000237968"/>
    </source>
</evidence>
<organism evidence="1 2">
    <name type="scientific">Enhygromyxa salina</name>
    <dbReference type="NCBI Taxonomy" id="215803"/>
    <lineage>
        <taxon>Bacteria</taxon>
        <taxon>Pseudomonadati</taxon>
        <taxon>Myxococcota</taxon>
        <taxon>Polyangia</taxon>
        <taxon>Nannocystales</taxon>
        <taxon>Nannocystaceae</taxon>
        <taxon>Enhygromyxa</taxon>
    </lineage>
</organism>
<dbReference type="EMBL" id="PVNK01000112">
    <property type="protein sequence ID" value="PRQ02781.1"/>
    <property type="molecule type" value="Genomic_DNA"/>
</dbReference>
<dbReference type="AlphaFoldDB" id="A0A2S9YCQ4"/>
<name>A0A2S9YCQ4_9BACT</name>
<protein>
    <submittedName>
        <fullName evidence="1">Uncharacterized protein</fullName>
    </submittedName>
</protein>